<dbReference type="InterPro" id="IPR002346">
    <property type="entry name" value="Mopterin_DH_FAD-bd"/>
</dbReference>
<keyword evidence="1" id="KW-0285">Flavoprotein</keyword>
<reference evidence="5 6" key="1">
    <citation type="submission" date="2023-08" db="EMBL/GenBank/DDBJ databases">
        <title>Genome sequence of Thermaerobacter compostii strain Ins1, a spore-forming filamentous bacterium isolated from a deep geothermal reservoir.</title>
        <authorList>
            <person name="Bregnard D."/>
            <person name="Gonzalez D."/>
            <person name="Junier P."/>
        </authorList>
    </citation>
    <scope>NUCLEOTIDE SEQUENCE [LARGE SCALE GENOMIC DNA]</scope>
    <source>
        <strain evidence="5 6">Ins1</strain>
    </source>
</reference>
<evidence type="ECO:0000313" key="6">
    <source>
        <dbReference type="Proteomes" id="UP001304683"/>
    </source>
</evidence>
<proteinExistence type="predicted"/>
<feature type="region of interest" description="Disordered" evidence="3">
    <location>
        <begin position="1"/>
        <end position="37"/>
    </location>
</feature>
<evidence type="ECO:0000256" key="3">
    <source>
        <dbReference type="SAM" id="MobiDB-lite"/>
    </source>
</evidence>
<name>A0ABZ0QP22_9FIRM</name>
<feature type="domain" description="FAD-binding PCMH-type" evidence="4">
    <location>
        <begin position="32"/>
        <end position="272"/>
    </location>
</feature>
<gene>
    <name evidence="5" type="ORF">Q5761_07155</name>
</gene>
<dbReference type="InterPro" id="IPR036318">
    <property type="entry name" value="FAD-bd_PCMH-like_sf"/>
</dbReference>
<keyword evidence="6" id="KW-1185">Reference proteome</keyword>
<dbReference type="SUPFAM" id="SSF55447">
    <property type="entry name" value="CO dehydrogenase flavoprotein C-terminal domain-like"/>
    <property type="match status" value="1"/>
</dbReference>
<dbReference type="InterPro" id="IPR036683">
    <property type="entry name" value="CO_DH_flav_C_dom_sf"/>
</dbReference>
<evidence type="ECO:0000256" key="2">
    <source>
        <dbReference type="ARBA" id="ARBA00023002"/>
    </source>
</evidence>
<sequence>MRAERGSERGTATEADRMAAAEHGVPPDPSGTAAGAPAYARARTLEEALAVLAGGPAATGDPRPVVLAGGTDLLTLWRRHRRQPSRLLDIGRLDALQGMGPDAEGGWRIGALVTLSELARAGALPPAYQALAEAAAASATPALRNRATLGGNLEQRVRCWHYRSGLPCRFAGDDHCSCAAPEAAAPFQAIFGHGPGEPGEGCGAVHPSDPAVALTALGAEVELARWEAGRITRRRVPVDAYFTGRPTAGAPGLTVRRPDELVTAVVLPPLAEPSASTYRKVMDRRVWQFALVSLAAWVRWAPGPVVGAVRLALGGVALKPWRLEAVEAWLRGRALDGATAWEAGERAVEGARPLAGSGFKVELVRSLVADTLQDLADRAATT</sequence>
<accession>A0ABZ0QP22</accession>
<dbReference type="SUPFAM" id="SSF56176">
    <property type="entry name" value="FAD-binding/transporter-associated domain-like"/>
    <property type="match status" value="1"/>
</dbReference>
<dbReference type="Proteomes" id="UP001304683">
    <property type="component" value="Chromosome"/>
</dbReference>
<evidence type="ECO:0000256" key="1">
    <source>
        <dbReference type="ARBA" id="ARBA00022630"/>
    </source>
</evidence>
<dbReference type="InterPro" id="IPR016167">
    <property type="entry name" value="FAD-bd_PCMH_sub1"/>
</dbReference>
<dbReference type="RefSeq" id="WP_243123356.1">
    <property type="nucleotide sequence ID" value="NZ_CP132508.1"/>
</dbReference>
<organism evidence="5 6">
    <name type="scientific">Thermaerobacter composti</name>
    <dbReference type="NCBI Taxonomy" id="554949"/>
    <lineage>
        <taxon>Bacteria</taxon>
        <taxon>Bacillati</taxon>
        <taxon>Bacillota</taxon>
        <taxon>Clostridia</taxon>
        <taxon>Eubacteriales</taxon>
        <taxon>Clostridiales Family XVII. Incertae Sedis</taxon>
        <taxon>Thermaerobacter</taxon>
    </lineage>
</organism>
<evidence type="ECO:0000313" key="5">
    <source>
        <dbReference type="EMBL" id="WPD18168.1"/>
    </source>
</evidence>
<evidence type="ECO:0000259" key="4">
    <source>
        <dbReference type="PROSITE" id="PS51387"/>
    </source>
</evidence>
<dbReference type="Gene3D" id="3.30.43.10">
    <property type="entry name" value="Uridine Diphospho-n-acetylenolpyruvylglucosamine Reductase, domain 2"/>
    <property type="match status" value="1"/>
</dbReference>
<dbReference type="InterPro" id="IPR005107">
    <property type="entry name" value="CO_DH_flav_C"/>
</dbReference>
<keyword evidence="2" id="KW-0560">Oxidoreductase</keyword>
<dbReference type="InterPro" id="IPR016169">
    <property type="entry name" value="FAD-bd_PCMH_sub2"/>
</dbReference>
<dbReference type="PANTHER" id="PTHR42659">
    <property type="entry name" value="XANTHINE DEHYDROGENASE SUBUNIT C-RELATED"/>
    <property type="match status" value="1"/>
</dbReference>
<protein>
    <submittedName>
        <fullName evidence="5">FAD binding domain-containing protein</fullName>
    </submittedName>
</protein>
<dbReference type="PANTHER" id="PTHR42659:SF9">
    <property type="entry name" value="XANTHINE DEHYDROGENASE FAD-BINDING SUBUNIT XDHB-RELATED"/>
    <property type="match status" value="1"/>
</dbReference>
<dbReference type="InterPro" id="IPR051312">
    <property type="entry name" value="Diverse_Substr_Oxidored"/>
</dbReference>
<dbReference type="InterPro" id="IPR016166">
    <property type="entry name" value="FAD-bd_PCMH"/>
</dbReference>
<dbReference type="Pfam" id="PF03450">
    <property type="entry name" value="CO_deh_flav_C"/>
    <property type="match status" value="1"/>
</dbReference>
<dbReference type="Gene3D" id="3.30.465.10">
    <property type="match status" value="2"/>
</dbReference>
<dbReference type="EMBL" id="CP132508">
    <property type="protein sequence ID" value="WPD18168.1"/>
    <property type="molecule type" value="Genomic_DNA"/>
</dbReference>
<dbReference type="PROSITE" id="PS51387">
    <property type="entry name" value="FAD_PCMH"/>
    <property type="match status" value="1"/>
</dbReference>
<dbReference type="Gene3D" id="3.30.390.50">
    <property type="entry name" value="CO dehydrogenase flavoprotein, C-terminal domain"/>
    <property type="match status" value="1"/>
</dbReference>
<dbReference type="Pfam" id="PF00941">
    <property type="entry name" value="FAD_binding_5"/>
    <property type="match status" value="1"/>
</dbReference>
<dbReference type="SMART" id="SM01092">
    <property type="entry name" value="CO_deh_flav_C"/>
    <property type="match status" value="1"/>
</dbReference>